<dbReference type="SUPFAM" id="SSF49785">
    <property type="entry name" value="Galactose-binding domain-like"/>
    <property type="match status" value="1"/>
</dbReference>
<dbReference type="PROSITE" id="PS51175">
    <property type="entry name" value="CBM6"/>
    <property type="match status" value="1"/>
</dbReference>
<evidence type="ECO:0000313" key="4">
    <source>
        <dbReference type="Proteomes" id="UP000023772"/>
    </source>
</evidence>
<dbReference type="Pfam" id="PF17389">
    <property type="entry name" value="Bac_rhamnosid6H"/>
    <property type="match status" value="1"/>
</dbReference>
<dbReference type="OrthoDB" id="49490at2"/>
<feature type="domain" description="CBM6" evidence="1">
    <location>
        <begin position="746"/>
        <end position="882"/>
    </location>
</feature>
<dbReference type="HOGENOM" id="CLU_015311_0_0_10"/>
<dbReference type="Proteomes" id="UP000023772">
    <property type="component" value="Chromosome"/>
</dbReference>
<dbReference type="Proteomes" id="UP000181981">
    <property type="component" value="Unassembled WGS sequence"/>
</dbReference>
<dbReference type="AlphaFoldDB" id="X5D7S5"/>
<dbReference type="Gene3D" id="2.60.120.260">
    <property type="entry name" value="Galactose-binding domain-like"/>
    <property type="match status" value="1"/>
</dbReference>
<dbReference type="RefSeq" id="WP_038554927.1">
    <property type="nucleotide sequence ID" value="NZ_FOHT01000043.1"/>
</dbReference>
<sequence>MTRLIAILFILFLFAGCQKKSDMLYKGNEFSVFKNKVVQGNYESKANSRTNLVSNYVSTASDNYSRLITFKFSINEKDNEMISGEDHWIMIGDENSSPLIKFGESDGKVAENNGSKLPVNYLYTFRLDMSEVLEAFDKQGYYEAFDGSRIAKSDFKGVYIAGGSEPLTWDFSNLEENNLELKDENHDGIYELTVLLNPTSSDEHQAKQWNLSRNVAAKPAYHSEQIIVDALYNLALEEALLNIEPDSTLRTGAKWGGVWTRDVSYSTLLAFAYHEPEVAKISLMKKVKRGRIVQDTGSGGAWPVSSDRTTWALAAWEIYKVTGEEEWLEYAFDVIKNTLDDDMKTLRSGTTGMYKGESSFLDWREQTYPKWMSNMDIYVSENLGTNIVHYQAHIILAEMAKLLNKPYDEYLERANEIRTGINKYLWMEDKGYYAQYLYGRNSLMQSPRFEALGEALAVLFDVADKNQAESILTKSPVTEFGTTCIYPQIAGIPPYHNNGIWPFVQSFWNLAAAKVGNEKAVEYGLASIYRAAALFLSNYENFVAENGDYIGTEINSHRMLWSMAGNLAMVHRLFIGMYFEVDGIRFNPVIPKSYKGKRTLSNFKYRNAVLDIEVDGFGNEIESFLLDGQRIENAFFPAELEGKHIVNIKMKNESFSSLDINLVANKFSLPNPQTKVENSKIIWNPVKGAKSYKIYKDGAFLKSTNTEYFIHEKNGFSEYSVTAVNDEGIESFGSEPLAIYSSENELVLELENYITLSGTNFTNFSGTGFIETSHKTNREIEVPVNVETSGNYLIDFRYSNGTGPWNTDNNCAVRSLYVNDAYQGVQVFPQRGQDEWSDWGWSNSMKINLHKGNNNIKLVLEEWNTNMDGEINTAMLDYVRFIKFD</sequence>
<evidence type="ECO:0000313" key="2">
    <source>
        <dbReference type="EMBL" id="AHW58748.1"/>
    </source>
</evidence>
<reference evidence="2 4" key="1">
    <citation type="submission" date="2014-03" db="EMBL/GenBank/DDBJ databases">
        <title>Complete genome sequence of a deeply braunched marine Bacteroidia bacterium Draconibacterium orientale type strain FH5T.</title>
        <authorList>
            <person name="Li X."/>
            <person name="Wang X."/>
            <person name="Xie Z."/>
            <person name="Du Z."/>
            <person name="Chen G."/>
        </authorList>
    </citation>
    <scope>NUCLEOTIDE SEQUENCE [LARGE SCALE GENOMIC DNA]</scope>
    <source>
        <strain evidence="2 4">FH5</strain>
    </source>
</reference>
<dbReference type="eggNOG" id="COG3408">
    <property type="taxonomic scope" value="Bacteria"/>
</dbReference>
<dbReference type="GO" id="GO:0005975">
    <property type="term" value="P:carbohydrate metabolic process"/>
    <property type="evidence" value="ECO:0007669"/>
    <property type="project" value="InterPro"/>
</dbReference>
<evidence type="ECO:0000313" key="3">
    <source>
        <dbReference type="EMBL" id="SEU09694.1"/>
    </source>
</evidence>
<name>X5D7S5_9BACT</name>
<dbReference type="InterPro" id="IPR012341">
    <property type="entry name" value="6hp_glycosidase-like_sf"/>
</dbReference>
<evidence type="ECO:0000313" key="5">
    <source>
        <dbReference type="Proteomes" id="UP000181981"/>
    </source>
</evidence>
<dbReference type="InterPro" id="IPR035396">
    <property type="entry name" value="Bac_rhamnosid6H"/>
</dbReference>
<dbReference type="Gene3D" id="2.60.420.10">
    <property type="entry name" value="Maltose phosphorylase, domain 3"/>
    <property type="match status" value="1"/>
</dbReference>
<dbReference type="EMBL" id="FOHT01000043">
    <property type="protein sequence ID" value="SEU09694.1"/>
    <property type="molecule type" value="Genomic_DNA"/>
</dbReference>
<dbReference type="Gene3D" id="1.50.10.10">
    <property type="match status" value="1"/>
</dbReference>
<protein>
    <submittedName>
        <fullName evidence="2">Glycogen debranching protein</fullName>
    </submittedName>
</protein>
<accession>X5D7S5</accession>
<gene>
    <name evidence="2" type="ORF">FH5T_01920</name>
    <name evidence="3" type="ORF">SAMN05444285_14323</name>
</gene>
<keyword evidence="4" id="KW-1185">Reference proteome</keyword>
<evidence type="ECO:0000259" key="1">
    <source>
        <dbReference type="PROSITE" id="PS51175"/>
    </source>
</evidence>
<dbReference type="EMBL" id="CP007451">
    <property type="protein sequence ID" value="AHW58748.1"/>
    <property type="molecule type" value="Genomic_DNA"/>
</dbReference>
<reference evidence="3 5" key="2">
    <citation type="submission" date="2016-10" db="EMBL/GenBank/DDBJ databases">
        <authorList>
            <person name="de Groot N.N."/>
        </authorList>
    </citation>
    <scope>NUCLEOTIDE SEQUENCE [LARGE SCALE GENOMIC DNA]</scope>
    <source>
        <strain evidence="3 5">DSM 25947</strain>
    </source>
</reference>
<dbReference type="KEGG" id="dori:FH5T_01920"/>
<dbReference type="InterPro" id="IPR008979">
    <property type="entry name" value="Galactose-bd-like_sf"/>
</dbReference>
<dbReference type="InterPro" id="IPR005084">
    <property type="entry name" value="CBM6"/>
</dbReference>
<organism evidence="3 5">
    <name type="scientific">Draconibacterium orientale</name>
    <dbReference type="NCBI Taxonomy" id="1168034"/>
    <lineage>
        <taxon>Bacteria</taxon>
        <taxon>Pseudomonadati</taxon>
        <taxon>Bacteroidota</taxon>
        <taxon>Bacteroidia</taxon>
        <taxon>Marinilabiliales</taxon>
        <taxon>Prolixibacteraceae</taxon>
        <taxon>Draconibacterium</taxon>
    </lineage>
</organism>
<proteinExistence type="predicted"/>
<dbReference type="STRING" id="1168034.FH5T_01920"/>
<dbReference type="GO" id="GO:0030246">
    <property type="term" value="F:carbohydrate binding"/>
    <property type="evidence" value="ECO:0007669"/>
    <property type="project" value="InterPro"/>
</dbReference>
<dbReference type="SUPFAM" id="SSF48208">
    <property type="entry name" value="Six-hairpin glycosidases"/>
    <property type="match status" value="1"/>
</dbReference>
<dbReference type="PROSITE" id="PS51257">
    <property type="entry name" value="PROKAR_LIPOPROTEIN"/>
    <property type="match status" value="1"/>
</dbReference>
<dbReference type="InterPro" id="IPR008928">
    <property type="entry name" value="6-hairpin_glycosidase_sf"/>
</dbReference>